<dbReference type="Gene3D" id="3.30.1870.10">
    <property type="entry name" value="EreA-like, domain 2"/>
    <property type="match status" value="1"/>
</dbReference>
<dbReference type="PANTHER" id="PTHR31299:SF0">
    <property type="entry name" value="ESTERASE, PUTATIVE (AFU_ORTHOLOGUE AFUA_1G05850)-RELATED"/>
    <property type="match status" value="1"/>
</dbReference>
<dbReference type="InterPro" id="IPR014622">
    <property type="entry name" value="UCP036794_erythomycin"/>
</dbReference>
<protein>
    <submittedName>
        <fullName evidence="1">Erythromycin esterase family protein</fullName>
    </submittedName>
</protein>
<evidence type="ECO:0000313" key="1">
    <source>
        <dbReference type="EMBL" id="TMQ90013.1"/>
    </source>
</evidence>
<dbReference type="Gene3D" id="1.20.1440.30">
    <property type="entry name" value="Biosynthetic Protein domain"/>
    <property type="match status" value="1"/>
</dbReference>
<dbReference type="AlphaFoldDB" id="A0A5C4J087"/>
<dbReference type="InterPro" id="IPR007815">
    <property type="entry name" value="Emycin_Estase"/>
</dbReference>
<comment type="caution">
    <text evidence="1">The sequence shown here is derived from an EMBL/GenBank/DDBJ whole genome shotgun (WGS) entry which is preliminary data.</text>
</comment>
<reference evidence="1 2" key="1">
    <citation type="submission" date="2019-05" db="EMBL/GenBank/DDBJ databases">
        <title>Draft genome sequence of Actinomadura sp. 14C53.</title>
        <authorList>
            <person name="Saricaoglu S."/>
            <person name="Isik K."/>
        </authorList>
    </citation>
    <scope>NUCLEOTIDE SEQUENCE [LARGE SCALE GENOMIC DNA]</scope>
    <source>
        <strain evidence="1 2">14C53</strain>
    </source>
</reference>
<organism evidence="1 2">
    <name type="scientific">Actinomadura soli</name>
    <dbReference type="NCBI Taxonomy" id="2508997"/>
    <lineage>
        <taxon>Bacteria</taxon>
        <taxon>Bacillati</taxon>
        <taxon>Actinomycetota</taxon>
        <taxon>Actinomycetes</taxon>
        <taxon>Streptosporangiales</taxon>
        <taxon>Thermomonosporaceae</taxon>
        <taxon>Actinomadura</taxon>
    </lineage>
</organism>
<accession>A0A5C4J087</accession>
<dbReference type="PIRSF" id="PIRSF036794">
    <property type="entry name" value="UCP_erythr_ester"/>
    <property type="match status" value="1"/>
</dbReference>
<dbReference type="OrthoDB" id="9810066at2"/>
<proteinExistence type="predicted"/>
<sequence length="402" mass="45865">MVRVINGHARPLRSTAPFGELSDLRPLGRMVDGASIVGLGEATHNSSEFFTMKHRVFRYLVRDKGFRSFSQEVHVAAGLRINDYVMDGKGDIRQIMNEEFQGGTRLWNTREYLDLFEWMRAYNARHEQKLQYVGNDVDYPGPELFARVEEYVRAHRPGLLPTLNRLYAGLRPTKGMRAWLTDYPQKPSDERKALAARADKATDLLRRHDADSMIVQYAAFVAQVARVYSYNLNDETEVLTAIRYREQAMADNTVWWNRRTGGRTLLSAHNGHVAYGNSRPEYPHRIQGDLIREQLGRRYVSVGFTFHHGSFNAFASGGGDLRPMTVGAAEEGSNEFTLDKVRYRDYVLDMRTAPGLVRAWLARPRPTRDIGAEYPDEPRSIALGTFHDVLIHLHQVRAAALL</sequence>
<dbReference type="EMBL" id="VCKW01000338">
    <property type="protein sequence ID" value="TMQ90013.1"/>
    <property type="molecule type" value="Genomic_DNA"/>
</dbReference>
<dbReference type="PANTHER" id="PTHR31299">
    <property type="entry name" value="ESTERASE, PUTATIVE (AFU_ORTHOLOGUE AFUA_1G05850)-RELATED"/>
    <property type="match status" value="1"/>
</dbReference>
<name>A0A5C4J087_9ACTN</name>
<dbReference type="Gene3D" id="3.40.1660.10">
    <property type="entry name" value="EreA-like (biosynthetic domain)"/>
    <property type="match status" value="1"/>
</dbReference>
<dbReference type="GO" id="GO:0046677">
    <property type="term" value="P:response to antibiotic"/>
    <property type="evidence" value="ECO:0007669"/>
    <property type="project" value="InterPro"/>
</dbReference>
<dbReference type="Proteomes" id="UP000309174">
    <property type="component" value="Unassembled WGS sequence"/>
</dbReference>
<dbReference type="Pfam" id="PF05139">
    <property type="entry name" value="Erythro_esteras"/>
    <property type="match status" value="1"/>
</dbReference>
<dbReference type="InterPro" id="IPR052036">
    <property type="entry name" value="Hydrolase/PRTase-associated"/>
</dbReference>
<evidence type="ECO:0000313" key="2">
    <source>
        <dbReference type="Proteomes" id="UP000309174"/>
    </source>
</evidence>
<dbReference type="SUPFAM" id="SSF159501">
    <property type="entry name" value="EreA/ChaN-like"/>
    <property type="match status" value="1"/>
</dbReference>
<gene>
    <name evidence="1" type="ORF">ETD83_37280</name>
</gene>
<keyword evidence="2" id="KW-1185">Reference proteome</keyword>
<dbReference type="CDD" id="cd14728">
    <property type="entry name" value="Ere-like"/>
    <property type="match status" value="1"/>
</dbReference>